<dbReference type="Pfam" id="PF20990">
    <property type="entry name" value="DUF2207_C"/>
    <property type="match status" value="1"/>
</dbReference>
<dbReference type="InterPro" id="IPR048389">
    <property type="entry name" value="YciQ-like_C"/>
</dbReference>
<evidence type="ECO:0000259" key="3">
    <source>
        <dbReference type="Pfam" id="PF09972"/>
    </source>
</evidence>
<reference evidence="5 6" key="1">
    <citation type="journal article" date="2015" name="Biotechnol. Bioeng.">
        <title>Genome sequence and phenotypic characterization of Caulobacter segnis.</title>
        <authorList>
            <person name="Patel S."/>
            <person name="Fletcher B."/>
            <person name="Scott D.C."/>
            <person name="Ely B."/>
        </authorList>
    </citation>
    <scope>NUCLEOTIDE SEQUENCE [LARGE SCALE GENOMIC DNA]</scope>
    <source>
        <strain evidence="5 6">ERI-2</strain>
    </source>
</reference>
<feature type="compositionally biased region" description="Gly residues" evidence="1">
    <location>
        <begin position="592"/>
        <end position="601"/>
    </location>
</feature>
<comment type="caution">
    <text evidence="5">The sequence shown here is derived from an EMBL/GenBank/DDBJ whole genome shotgun (WGS) entry which is preliminary data.</text>
</comment>
<feature type="domain" description="DUF2207" evidence="3">
    <location>
        <begin position="34"/>
        <end position="221"/>
    </location>
</feature>
<dbReference type="Pfam" id="PF09972">
    <property type="entry name" value="DUF2207"/>
    <property type="match status" value="1"/>
</dbReference>
<evidence type="ECO:0008006" key="7">
    <source>
        <dbReference type="Google" id="ProtNLM"/>
    </source>
</evidence>
<feature type="compositionally biased region" description="Low complexity" evidence="1">
    <location>
        <begin position="575"/>
        <end position="591"/>
    </location>
</feature>
<dbReference type="InterPro" id="IPR018702">
    <property type="entry name" value="DUF2207"/>
</dbReference>
<evidence type="ECO:0000256" key="1">
    <source>
        <dbReference type="SAM" id="MobiDB-lite"/>
    </source>
</evidence>
<keyword evidence="2" id="KW-1133">Transmembrane helix</keyword>
<feature type="transmembrane region" description="Helical" evidence="2">
    <location>
        <begin position="456"/>
        <end position="475"/>
    </location>
</feature>
<dbReference type="RefSeq" id="WP_063556435.1">
    <property type="nucleotide sequence ID" value="NZ_LITT01000046.1"/>
</dbReference>
<keyword evidence="2" id="KW-0472">Membrane</keyword>
<evidence type="ECO:0000256" key="2">
    <source>
        <dbReference type="SAM" id="Phobius"/>
    </source>
</evidence>
<gene>
    <name evidence="5" type="ORF">WY13_03116</name>
</gene>
<feature type="region of interest" description="Disordered" evidence="1">
    <location>
        <begin position="575"/>
        <end position="601"/>
    </location>
</feature>
<evidence type="ECO:0000313" key="6">
    <source>
        <dbReference type="Proteomes" id="UP000077407"/>
    </source>
</evidence>
<evidence type="ECO:0000313" key="5">
    <source>
        <dbReference type="EMBL" id="OAA83987.1"/>
    </source>
</evidence>
<sequence>MNFFKKFLISTFILLFTISIHSFKVYASDGVDLSMFNINTSIKEDGSIEVEEIITYNFRDNYNGAYRDISTIKTKGIDNLKVSLISHNGSEVPFKKSSNVRNGDNGVFEILSKGTNLYGIKIYCPSKNEEKTFKITYTMKNVSVKYNDIGEFYYTYWSDYNEAKIDNLKIHINLPQNIGKQYIKAYYHGISNGECNIKNGNVDYSFPHVKSKELVQVRLLFPSKLIPLCKNVNNRNMLNTILSQEANYEKQKQKKIAHTIFVRNILNIIGVVLCFLSLFLIFKTSKKLNKIEDTSYSVYSPVEIPEDCTPAVTAYLVARTINGRTIYATILDLWRKGYLTIEKNILDSAKKKLNFLIIKNKEPDWLLLKHEKYFMHWIFDIMGSGQNVSTLEIKKHCKRSSSHSNFANWLNLIKEEAKSRNYYDVEASKAGMFIIILAVVELIFSTISLMTEAHTGIFSLIISIFMIVYGSMCCCKKSAYGQSQYKKWMKFKSHVQNMDLEYNMENATIETYIPYAEALNIKQNSMSKLKNSFKTPPEDDMGWLYYYLIFDSSTFDKDDTFRNNIYSSFNTGSSGNSIVSSDNSSGSSSDGAAGGGGAGGF</sequence>
<organism evidence="5 6">
    <name type="scientific">Clostridium ljungdahlii</name>
    <dbReference type="NCBI Taxonomy" id="1538"/>
    <lineage>
        <taxon>Bacteria</taxon>
        <taxon>Bacillati</taxon>
        <taxon>Bacillota</taxon>
        <taxon>Clostridia</taxon>
        <taxon>Eubacteriales</taxon>
        <taxon>Clostridiaceae</taxon>
        <taxon>Clostridium</taxon>
    </lineage>
</organism>
<dbReference type="AlphaFoldDB" id="A0A168M1N9"/>
<evidence type="ECO:0000259" key="4">
    <source>
        <dbReference type="Pfam" id="PF20990"/>
    </source>
</evidence>
<keyword evidence="2" id="KW-0812">Transmembrane</keyword>
<protein>
    <recommendedName>
        <fullName evidence="7">DUF2207 domain-containing protein</fullName>
    </recommendedName>
</protein>
<proteinExistence type="predicted"/>
<dbReference type="PATRIC" id="fig|1538.10.peg.3141"/>
<accession>A0A168M1N9</accession>
<feature type="transmembrane region" description="Helical" evidence="2">
    <location>
        <begin position="430"/>
        <end position="450"/>
    </location>
</feature>
<dbReference type="Proteomes" id="UP000077407">
    <property type="component" value="Unassembled WGS sequence"/>
</dbReference>
<feature type="transmembrane region" description="Helical" evidence="2">
    <location>
        <begin position="260"/>
        <end position="282"/>
    </location>
</feature>
<dbReference type="EMBL" id="LITT01000046">
    <property type="protein sequence ID" value="OAA83987.1"/>
    <property type="molecule type" value="Genomic_DNA"/>
</dbReference>
<dbReference type="OrthoDB" id="5507254at2"/>
<name>A0A168M1N9_9CLOT</name>
<feature type="domain" description="Predicted membrane protein YciQ-like C-terminal" evidence="4">
    <location>
        <begin position="303"/>
        <end position="528"/>
    </location>
</feature>